<dbReference type="KEGG" id="eus:EUTSA_v10027490mg"/>
<dbReference type="Proteomes" id="UP000030689">
    <property type="component" value="Unassembled WGS sequence"/>
</dbReference>
<dbReference type="PANTHER" id="PTHR31260:SF74">
    <property type="entry name" value="(RAPE) HYPOTHETICAL PROTEIN"/>
    <property type="match status" value="1"/>
</dbReference>
<protein>
    <submittedName>
        <fullName evidence="1">Uncharacterized protein</fullName>
    </submittedName>
</protein>
<dbReference type="AlphaFoldDB" id="V4MG36"/>
<proteinExistence type="predicted"/>
<gene>
    <name evidence="1" type="ORF">EUTSA_v10027490mg</name>
</gene>
<name>V4MG36_EUTSA</name>
<organism evidence="1 2">
    <name type="scientific">Eutrema salsugineum</name>
    <name type="common">Saltwater cress</name>
    <name type="synonym">Sisymbrium salsugineum</name>
    <dbReference type="NCBI Taxonomy" id="72664"/>
    <lineage>
        <taxon>Eukaryota</taxon>
        <taxon>Viridiplantae</taxon>
        <taxon>Streptophyta</taxon>
        <taxon>Embryophyta</taxon>
        <taxon>Tracheophyta</taxon>
        <taxon>Spermatophyta</taxon>
        <taxon>Magnoliopsida</taxon>
        <taxon>eudicotyledons</taxon>
        <taxon>Gunneridae</taxon>
        <taxon>Pentapetalae</taxon>
        <taxon>rosids</taxon>
        <taxon>malvids</taxon>
        <taxon>Brassicales</taxon>
        <taxon>Brassicaceae</taxon>
        <taxon>Eutremeae</taxon>
        <taxon>Eutrema</taxon>
    </lineage>
</organism>
<feature type="non-terminal residue" evidence="1">
    <location>
        <position position="175"/>
    </location>
</feature>
<accession>V4MG36</accession>
<keyword evidence="2" id="KW-1185">Reference proteome</keyword>
<evidence type="ECO:0000313" key="1">
    <source>
        <dbReference type="EMBL" id="ESQ54242.1"/>
    </source>
</evidence>
<dbReference type="Gramene" id="ESQ54242">
    <property type="protein sequence ID" value="ESQ54242"/>
    <property type="gene ID" value="EUTSA_v10027490mg"/>
</dbReference>
<evidence type="ECO:0000313" key="2">
    <source>
        <dbReference type="Proteomes" id="UP000030689"/>
    </source>
</evidence>
<dbReference type="InterPro" id="IPR006462">
    <property type="entry name" value="MS5"/>
</dbReference>
<dbReference type="Pfam" id="PF04776">
    <property type="entry name" value="protein_MS5"/>
    <property type="match status" value="1"/>
</dbReference>
<dbReference type="PANTHER" id="PTHR31260">
    <property type="entry name" value="CYSTATIN/MONELLIN SUPERFAMILY PROTEIN"/>
    <property type="match status" value="1"/>
</dbReference>
<sequence length="175" mass="20674">MAENTRIASIRDRIEQRRAMRRGIIPPLPRLYPVKRSRRAYGFDRDPSTYTPVKSTWGHAYSIALNARLGLYCYNFQQGTNFMFNRWENGLILSLGVRLSWMTLGSRIQSEEAVDDNWDFDAVDTFYTGPMPEWLSDEAFARDPKKYYVVQESELHDNDWLQLLMEIAFFSRENR</sequence>
<reference evidence="1 2" key="1">
    <citation type="journal article" date="2013" name="Front. Plant Sci.">
        <title>The Reference Genome of the Halophytic Plant Eutrema salsugineum.</title>
        <authorList>
            <person name="Yang R."/>
            <person name="Jarvis D.E."/>
            <person name="Chen H."/>
            <person name="Beilstein M.A."/>
            <person name="Grimwood J."/>
            <person name="Jenkins J."/>
            <person name="Shu S."/>
            <person name="Prochnik S."/>
            <person name="Xin M."/>
            <person name="Ma C."/>
            <person name="Schmutz J."/>
            <person name="Wing R.A."/>
            <person name="Mitchell-Olds T."/>
            <person name="Schumaker K.S."/>
            <person name="Wang X."/>
        </authorList>
    </citation>
    <scope>NUCLEOTIDE SEQUENCE [LARGE SCALE GENOMIC DNA]</scope>
</reference>
<dbReference type="EMBL" id="KI517384">
    <property type="protein sequence ID" value="ESQ54242.1"/>
    <property type="molecule type" value="Genomic_DNA"/>
</dbReference>